<name>A0A8E6B9V2_9BACT</name>
<dbReference type="PANTHER" id="PTHR38567">
    <property type="entry name" value="DUF4291 DOMAIN-CONTAINING PROTEIN"/>
    <property type="match status" value="1"/>
</dbReference>
<sequence>MALLTQPYWEQAKDWPKVGRHILAQYDDDTILVYQAYRPSIGRYVAEHGTFGGEFSYTRMSWVKPNFLWMMYRSGWGTKVNQEVTLALRLRRAFFDSLLAQAVPSSWDCDQFSTADEWSRAVTQSSVRLQWDPDHHPSGAKLERRAIQLGLRDEVLKTFAQRELVEVLDVSDFVAEQRERLSSSGVSVLVTPRESVYQPTDGSLASRLRLA</sequence>
<evidence type="ECO:0000313" key="2">
    <source>
        <dbReference type="Proteomes" id="UP000676194"/>
    </source>
</evidence>
<keyword evidence="2" id="KW-1185">Reference proteome</keyword>
<dbReference type="PANTHER" id="PTHR38567:SF1">
    <property type="entry name" value="DUF4291 DOMAIN-CONTAINING PROTEIN"/>
    <property type="match status" value="1"/>
</dbReference>
<dbReference type="Pfam" id="PF14124">
    <property type="entry name" value="DUF4291"/>
    <property type="match status" value="1"/>
</dbReference>
<dbReference type="Proteomes" id="UP000676194">
    <property type="component" value="Chromosome"/>
</dbReference>
<dbReference type="KEGG" id="tsph:KIH39_08535"/>
<protein>
    <submittedName>
        <fullName evidence="1">DUF4291 domain-containing protein</fullName>
    </submittedName>
</protein>
<gene>
    <name evidence="1" type="ORF">KIH39_08535</name>
</gene>
<organism evidence="1 2">
    <name type="scientific">Telmatocola sphagniphila</name>
    <dbReference type="NCBI Taxonomy" id="1123043"/>
    <lineage>
        <taxon>Bacteria</taxon>
        <taxon>Pseudomonadati</taxon>
        <taxon>Planctomycetota</taxon>
        <taxon>Planctomycetia</taxon>
        <taxon>Gemmatales</taxon>
        <taxon>Gemmataceae</taxon>
    </lineage>
</organism>
<dbReference type="InterPro" id="IPR025633">
    <property type="entry name" value="DUF4291"/>
</dbReference>
<accession>A0A8E6B9V2</accession>
<reference evidence="1" key="1">
    <citation type="submission" date="2021-05" db="EMBL/GenBank/DDBJ databases">
        <title>Complete genome sequence of the cellulolytic planctomycete Telmatocola sphagniphila SP2T and characterization of the first cellulase from planctomycetes.</title>
        <authorList>
            <person name="Rakitin A.L."/>
            <person name="Beletsky A.V."/>
            <person name="Naumoff D.G."/>
            <person name="Kulichevskaya I.S."/>
            <person name="Mardanov A.V."/>
            <person name="Ravin N.V."/>
            <person name="Dedysh S.N."/>
        </authorList>
    </citation>
    <scope>NUCLEOTIDE SEQUENCE</scope>
    <source>
        <strain evidence="1">SP2T</strain>
    </source>
</reference>
<proteinExistence type="predicted"/>
<dbReference type="AlphaFoldDB" id="A0A8E6B9V2"/>
<evidence type="ECO:0000313" key="1">
    <source>
        <dbReference type="EMBL" id="QVL33939.1"/>
    </source>
</evidence>
<dbReference type="RefSeq" id="WP_213498915.1">
    <property type="nucleotide sequence ID" value="NZ_CP074694.1"/>
</dbReference>
<dbReference type="EMBL" id="CP074694">
    <property type="protein sequence ID" value="QVL33939.1"/>
    <property type="molecule type" value="Genomic_DNA"/>
</dbReference>